<dbReference type="InterPro" id="IPR024747">
    <property type="entry name" value="Pyridox_Oxase-rel"/>
</dbReference>
<dbReference type="SUPFAM" id="SSF50475">
    <property type="entry name" value="FMN-binding split barrel"/>
    <property type="match status" value="1"/>
</dbReference>
<dbReference type="InterPro" id="IPR001387">
    <property type="entry name" value="Cro/C1-type_HTH"/>
</dbReference>
<dbReference type="PROSITE" id="PS50943">
    <property type="entry name" value="HTH_CROC1"/>
    <property type="match status" value="1"/>
</dbReference>
<dbReference type="CDD" id="cd00093">
    <property type="entry name" value="HTH_XRE"/>
    <property type="match status" value="1"/>
</dbReference>
<protein>
    <submittedName>
        <fullName evidence="3">Helix-turn-helix domain-containing protein</fullName>
    </submittedName>
</protein>
<gene>
    <name evidence="3" type="ORF">AB5J58_45380</name>
</gene>
<dbReference type="Pfam" id="PF13560">
    <property type="entry name" value="HTH_31"/>
    <property type="match status" value="1"/>
</dbReference>
<proteinExistence type="predicted"/>
<evidence type="ECO:0000256" key="1">
    <source>
        <dbReference type="SAM" id="MobiDB-lite"/>
    </source>
</evidence>
<feature type="domain" description="HTH cro/C1-type" evidence="2">
    <location>
        <begin position="22"/>
        <end position="77"/>
    </location>
</feature>
<feature type="region of interest" description="Disordered" evidence="1">
    <location>
        <begin position="227"/>
        <end position="249"/>
    </location>
</feature>
<dbReference type="RefSeq" id="WP_369191825.1">
    <property type="nucleotide sequence ID" value="NZ_CP163431.1"/>
</dbReference>
<dbReference type="Gene3D" id="2.30.110.10">
    <property type="entry name" value="Electron Transport, Fmn-binding Protein, Chain A"/>
    <property type="match status" value="1"/>
</dbReference>
<sequence length="249" mass="26043">MSDSFPMSVTEGSPAGDLGRRIAVRRTALGLSREETADRAGVAGSYLQYLEEFPGAAPGRSVLLRLADVLRTSVTDLAGGDGDQTPGAGRAGSAPTFTELTVDECRELLSTHGVGRVAIPTASGPVIVPVNYSVVDGAIVYRTAPGAMPSRAAGCQVTFEIDRIDDTFAEGWSVLALGRARTVTDADDIRRLTEHAFSAPWVGGAREEWVRIDALSLTGRRITTRQGTFAAASGTDGPSPADPAGRIVE</sequence>
<reference evidence="3" key="1">
    <citation type="submission" date="2024-07" db="EMBL/GenBank/DDBJ databases">
        <authorList>
            <person name="Yu S.T."/>
        </authorList>
    </citation>
    <scope>NUCLEOTIDE SEQUENCE</scope>
    <source>
        <strain evidence="3">R08</strain>
    </source>
</reference>
<dbReference type="GO" id="GO:0003677">
    <property type="term" value="F:DNA binding"/>
    <property type="evidence" value="ECO:0007669"/>
    <property type="project" value="InterPro"/>
</dbReference>
<evidence type="ECO:0000259" key="2">
    <source>
        <dbReference type="PROSITE" id="PS50943"/>
    </source>
</evidence>
<evidence type="ECO:0000313" key="3">
    <source>
        <dbReference type="EMBL" id="XDQ06981.1"/>
    </source>
</evidence>
<dbReference type="AlphaFoldDB" id="A0AB39MPQ5"/>
<dbReference type="SUPFAM" id="SSF47413">
    <property type="entry name" value="lambda repressor-like DNA-binding domains"/>
    <property type="match status" value="1"/>
</dbReference>
<dbReference type="InterPro" id="IPR010982">
    <property type="entry name" value="Lambda_DNA-bd_dom_sf"/>
</dbReference>
<name>A0AB39MPQ5_9ACTN</name>
<accession>A0AB39MPQ5</accession>
<feature type="region of interest" description="Disordered" evidence="1">
    <location>
        <begin position="76"/>
        <end position="95"/>
    </location>
</feature>
<dbReference type="Gene3D" id="1.10.260.40">
    <property type="entry name" value="lambda repressor-like DNA-binding domains"/>
    <property type="match status" value="1"/>
</dbReference>
<dbReference type="Pfam" id="PF12900">
    <property type="entry name" value="Pyridox_ox_2"/>
    <property type="match status" value="1"/>
</dbReference>
<dbReference type="EMBL" id="CP163431">
    <property type="protein sequence ID" value="XDQ06981.1"/>
    <property type="molecule type" value="Genomic_DNA"/>
</dbReference>
<dbReference type="InterPro" id="IPR012349">
    <property type="entry name" value="Split_barrel_FMN-bd"/>
</dbReference>
<organism evidence="3">
    <name type="scientific">Streptomyces sp. R08</name>
    <dbReference type="NCBI Taxonomy" id="3238624"/>
    <lineage>
        <taxon>Bacteria</taxon>
        <taxon>Bacillati</taxon>
        <taxon>Actinomycetota</taxon>
        <taxon>Actinomycetes</taxon>
        <taxon>Kitasatosporales</taxon>
        <taxon>Streptomycetaceae</taxon>
        <taxon>Streptomyces</taxon>
    </lineage>
</organism>
<dbReference type="SMART" id="SM00530">
    <property type="entry name" value="HTH_XRE"/>
    <property type="match status" value="1"/>
</dbReference>